<proteinExistence type="predicted"/>
<keyword evidence="8" id="KW-0805">Transcription regulation</keyword>
<evidence type="ECO:0000256" key="9">
    <source>
        <dbReference type="ARBA" id="ARBA00023163"/>
    </source>
</evidence>
<keyword evidence="3" id="KW-0808">Transferase</keyword>
<dbReference type="InterPro" id="IPR013178">
    <property type="entry name" value="Histone_AcTrfase_Rtt109/CBP"/>
</dbReference>
<evidence type="ECO:0000256" key="8">
    <source>
        <dbReference type="ARBA" id="ARBA00023015"/>
    </source>
</evidence>
<dbReference type="OrthoDB" id="7700608at2759"/>
<keyword evidence="7" id="KW-0156">Chromatin regulator</keyword>
<evidence type="ECO:0000259" key="13">
    <source>
        <dbReference type="PROSITE" id="PS50134"/>
    </source>
</evidence>
<dbReference type="SUPFAM" id="SSF47040">
    <property type="entry name" value="Kix domain of CBP (creb binding protein)"/>
    <property type="match status" value="1"/>
</dbReference>
<keyword evidence="9" id="KW-0804">Transcription</keyword>
<dbReference type="GO" id="GO:0000123">
    <property type="term" value="C:histone acetyltransferase complex"/>
    <property type="evidence" value="ECO:0007669"/>
    <property type="project" value="TreeGrafter"/>
</dbReference>
<dbReference type="GO" id="GO:0004402">
    <property type="term" value="F:histone acetyltransferase activity"/>
    <property type="evidence" value="ECO:0007669"/>
    <property type="project" value="InterPro"/>
</dbReference>
<evidence type="ECO:0000256" key="10">
    <source>
        <dbReference type="ARBA" id="ARBA00023242"/>
    </source>
</evidence>
<dbReference type="GO" id="GO:0008270">
    <property type="term" value="F:zinc ion binding"/>
    <property type="evidence" value="ECO:0007669"/>
    <property type="project" value="UniProtKB-KW"/>
</dbReference>
<evidence type="ECO:0000313" key="16">
    <source>
        <dbReference type="Proteomes" id="UP000639338"/>
    </source>
</evidence>
<dbReference type="GO" id="GO:0003713">
    <property type="term" value="F:transcription coactivator activity"/>
    <property type="evidence" value="ECO:0007669"/>
    <property type="project" value="TreeGrafter"/>
</dbReference>
<keyword evidence="4 12" id="KW-0479">Metal-binding</keyword>
<dbReference type="PROSITE" id="PS50134">
    <property type="entry name" value="ZF_TAZ"/>
    <property type="match status" value="1"/>
</dbReference>
<dbReference type="PANTHER" id="PTHR13808:SF1">
    <property type="entry name" value="HISTONE ACETYLTRANSFERASE"/>
    <property type="match status" value="1"/>
</dbReference>
<sequence length="255" mass="29325">MSVSQVHYQQNGHQVQFESATCDDYSKRCQRIQQRLVLLIHAKKCQIRERESGTISCTWLHCLIMKEVLNHLLNCQAQSECLEAHCYSSKMIIKHWNYCQDITCDICSPLKQAEQEHADKIMQQAKDFQELFDSVLGSDSIDDQSSSSNGQTNDLLDQQIIEYTNSFESEKVEAIPVDVTQLTNKWQSCITDKIRNDNVSRMIKKLISPFDLNSLCDGKFDEISNHVKTVEKGFYGMAKSRDEYDSLVGIDHDLK</sequence>
<keyword evidence="16" id="KW-1185">Reference proteome</keyword>
<feature type="zinc finger region" description="TAZ-type" evidence="12">
    <location>
        <begin position="25"/>
        <end position="110"/>
    </location>
</feature>
<dbReference type="GO" id="GO:0005667">
    <property type="term" value="C:transcription regulator complex"/>
    <property type="evidence" value="ECO:0007669"/>
    <property type="project" value="TreeGrafter"/>
</dbReference>
<evidence type="ECO:0000256" key="7">
    <source>
        <dbReference type="ARBA" id="ARBA00022853"/>
    </source>
</evidence>
<dbReference type="Pfam" id="PF02135">
    <property type="entry name" value="zf-TAZ"/>
    <property type="match status" value="1"/>
</dbReference>
<evidence type="ECO:0000256" key="11">
    <source>
        <dbReference type="ARBA" id="ARBA00048017"/>
    </source>
</evidence>
<dbReference type="EMBL" id="JACMRX010000002">
    <property type="protein sequence ID" value="KAF7994839.1"/>
    <property type="molecule type" value="Genomic_DNA"/>
</dbReference>
<name>A0A834Y0N3_APHGI</name>
<keyword evidence="10" id="KW-0539">Nucleus</keyword>
<comment type="caution">
    <text evidence="15">The sequence shown here is derived from an EMBL/GenBank/DDBJ whole genome shotgun (WGS) entry which is preliminary data.</text>
</comment>
<dbReference type="PROSITE" id="PS50952">
    <property type="entry name" value="KIX"/>
    <property type="match status" value="1"/>
</dbReference>
<dbReference type="AlphaFoldDB" id="A0A834Y0N3"/>
<feature type="domain" description="TAZ-type" evidence="13">
    <location>
        <begin position="25"/>
        <end position="110"/>
    </location>
</feature>
<evidence type="ECO:0000256" key="12">
    <source>
        <dbReference type="PROSITE-ProRule" id="PRU00203"/>
    </source>
</evidence>
<keyword evidence="5 12" id="KW-0863">Zinc-finger</keyword>
<gene>
    <name evidence="15" type="ORF">HCN44_004311</name>
</gene>
<dbReference type="Proteomes" id="UP000639338">
    <property type="component" value="Unassembled WGS sequence"/>
</dbReference>
<accession>A0A834Y0N3</accession>
<organism evidence="15 16">
    <name type="scientific">Aphidius gifuensis</name>
    <name type="common">Parasitoid wasp</name>
    <dbReference type="NCBI Taxonomy" id="684658"/>
    <lineage>
        <taxon>Eukaryota</taxon>
        <taxon>Metazoa</taxon>
        <taxon>Ecdysozoa</taxon>
        <taxon>Arthropoda</taxon>
        <taxon>Hexapoda</taxon>
        <taxon>Insecta</taxon>
        <taxon>Pterygota</taxon>
        <taxon>Neoptera</taxon>
        <taxon>Endopterygota</taxon>
        <taxon>Hymenoptera</taxon>
        <taxon>Apocrita</taxon>
        <taxon>Ichneumonoidea</taxon>
        <taxon>Braconidae</taxon>
        <taxon>Aphidiinae</taxon>
        <taxon>Aphidius</taxon>
    </lineage>
</organism>
<dbReference type="SUPFAM" id="SSF57933">
    <property type="entry name" value="TAZ domain"/>
    <property type="match status" value="1"/>
</dbReference>
<evidence type="ECO:0000256" key="3">
    <source>
        <dbReference type="ARBA" id="ARBA00022679"/>
    </source>
</evidence>
<dbReference type="PANTHER" id="PTHR13808">
    <property type="entry name" value="CBP/P300-RELATED"/>
    <property type="match status" value="1"/>
</dbReference>
<dbReference type="Pfam" id="PF02172">
    <property type="entry name" value="KIX"/>
    <property type="match status" value="1"/>
</dbReference>
<dbReference type="Gene3D" id="1.10.246.20">
    <property type="entry name" value="Coactivator CBP, KIX domain"/>
    <property type="match status" value="1"/>
</dbReference>
<evidence type="ECO:0000256" key="2">
    <source>
        <dbReference type="ARBA" id="ARBA00013184"/>
    </source>
</evidence>
<evidence type="ECO:0000256" key="5">
    <source>
        <dbReference type="ARBA" id="ARBA00022771"/>
    </source>
</evidence>
<evidence type="ECO:0000313" key="15">
    <source>
        <dbReference type="EMBL" id="KAF7994839.1"/>
    </source>
</evidence>
<dbReference type="Gene3D" id="1.20.1020.10">
    <property type="entry name" value="TAZ domain"/>
    <property type="match status" value="1"/>
</dbReference>
<dbReference type="GO" id="GO:0031490">
    <property type="term" value="F:chromatin DNA binding"/>
    <property type="evidence" value="ECO:0007669"/>
    <property type="project" value="TreeGrafter"/>
</dbReference>
<dbReference type="EC" id="2.3.1.48" evidence="2"/>
<evidence type="ECO:0000256" key="4">
    <source>
        <dbReference type="ARBA" id="ARBA00022723"/>
    </source>
</evidence>
<dbReference type="InterPro" id="IPR000197">
    <property type="entry name" value="Znf_TAZ"/>
</dbReference>
<dbReference type="GO" id="GO:0005634">
    <property type="term" value="C:nucleus"/>
    <property type="evidence" value="ECO:0007669"/>
    <property type="project" value="UniProtKB-SubCell"/>
</dbReference>
<dbReference type="InterPro" id="IPR035898">
    <property type="entry name" value="TAZ_dom_sf"/>
</dbReference>
<dbReference type="InterPro" id="IPR003101">
    <property type="entry name" value="KIX_dom"/>
</dbReference>
<dbReference type="InterPro" id="IPR036529">
    <property type="entry name" value="KIX_dom_sf"/>
</dbReference>
<comment type="catalytic activity">
    <reaction evidence="11">
        <text>L-lysyl-[protein] + acetyl-CoA = N(6)-acetyl-L-lysyl-[protein] + CoA + H(+)</text>
        <dbReference type="Rhea" id="RHEA:45948"/>
        <dbReference type="Rhea" id="RHEA-COMP:9752"/>
        <dbReference type="Rhea" id="RHEA-COMP:10731"/>
        <dbReference type="ChEBI" id="CHEBI:15378"/>
        <dbReference type="ChEBI" id="CHEBI:29969"/>
        <dbReference type="ChEBI" id="CHEBI:57287"/>
        <dbReference type="ChEBI" id="CHEBI:57288"/>
        <dbReference type="ChEBI" id="CHEBI:61930"/>
        <dbReference type="EC" id="2.3.1.48"/>
    </reaction>
</comment>
<dbReference type="SMART" id="SM00551">
    <property type="entry name" value="ZnF_TAZ"/>
    <property type="match status" value="1"/>
</dbReference>
<evidence type="ECO:0000256" key="1">
    <source>
        <dbReference type="ARBA" id="ARBA00004123"/>
    </source>
</evidence>
<comment type="subcellular location">
    <subcellularLocation>
        <location evidence="1">Nucleus</location>
    </subcellularLocation>
</comment>
<evidence type="ECO:0000259" key="14">
    <source>
        <dbReference type="PROSITE" id="PS50952"/>
    </source>
</evidence>
<evidence type="ECO:0000256" key="6">
    <source>
        <dbReference type="ARBA" id="ARBA00022833"/>
    </source>
</evidence>
<feature type="domain" description="KIX" evidence="14">
    <location>
        <begin position="181"/>
        <end position="255"/>
    </location>
</feature>
<reference evidence="15 16" key="1">
    <citation type="submission" date="2020-08" db="EMBL/GenBank/DDBJ databases">
        <title>Aphidius gifuensis genome sequencing and assembly.</title>
        <authorList>
            <person name="Du Z."/>
        </authorList>
    </citation>
    <scope>NUCLEOTIDE SEQUENCE [LARGE SCALE GENOMIC DNA]</scope>
    <source>
        <strain evidence="15">YNYX2018</strain>
        <tissue evidence="15">Adults</tissue>
    </source>
</reference>
<protein>
    <recommendedName>
        <fullName evidence="2">histone acetyltransferase</fullName>
        <ecNumber evidence="2">2.3.1.48</ecNumber>
    </recommendedName>
</protein>
<dbReference type="GO" id="GO:0045944">
    <property type="term" value="P:positive regulation of transcription by RNA polymerase II"/>
    <property type="evidence" value="ECO:0007669"/>
    <property type="project" value="TreeGrafter"/>
</dbReference>
<keyword evidence="6 12" id="KW-0862">Zinc</keyword>